<dbReference type="AlphaFoldDB" id="A0A8S4QG13"/>
<keyword evidence="2" id="KW-1185">Reference proteome</keyword>
<reference evidence="1" key="1">
    <citation type="submission" date="2022-03" db="EMBL/GenBank/DDBJ databases">
        <authorList>
            <person name="Lindestad O."/>
        </authorList>
    </citation>
    <scope>NUCLEOTIDE SEQUENCE</scope>
</reference>
<evidence type="ECO:0000313" key="2">
    <source>
        <dbReference type="Proteomes" id="UP000838756"/>
    </source>
</evidence>
<name>A0A8S4QG13_9NEOP</name>
<dbReference type="Proteomes" id="UP000838756">
    <property type="component" value="Unassembled WGS sequence"/>
</dbReference>
<comment type="caution">
    <text evidence="1">The sequence shown here is derived from an EMBL/GenBank/DDBJ whole genome shotgun (WGS) entry which is preliminary data.</text>
</comment>
<evidence type="ECO:0000313" key="1">
    <source>
        <dbReference type="EMBL" id="CAH2208247.1"/>
    </source>
</evidence>
<organism evidence="1 2">
    <name type="scientific">Pararge aegeria aegeria</name>
    <dbReference type="NCBI Taxonomy" id="348720"/>
    <lineage>
        <taxon>Eukaryota</taxon>
        <taxon>Metazoa</taxon>
        <taxon>Ecdysozoa</taxon>
        <taxon>Arthropoda</taxon>
        <taxon>Hexapoda</taxon>
        <taxon>Insecta</taxon>
        <taxon>Pterygota</taxon>
        <taxon>Neoptera</taxon>
        <taxon>Endopterygota</taxon>
        <taxon>Lepidoptera</taxon>
        <taxon>Glossata</taxon>
        <taxon>Ditrysia</taxon>
        <taxon>Papilionoidea</taxon>
        <taxon>Nymphalidae</taxon>
        <taxon>Satyrinae</taxon>
        <taxon>Satyrini</taxon>
        <taxon>Parargina</taxon>
        <taxon>Pararge</taxon>
    </lineage>
</organism>
<proteinExistence type="predicted"/>
<dbReference type="EMBL" id="CAKXAJ010002799">
    <property type="protein sequence ID" value="CAH2208247.1"/>
    <property type="molecule type" value="Genomic_DNA"/>
</dbReference>
<gene>
    <name evidence="1" type="primary">jg14134</name>
    <name evidence="1" type="ORF">PAEG_LOCUS863</name>
</gene>
<protein>
    <submittedName>
        <fullName evidence="1">Jg14134 protein</fullName>
    </submittedName>
</protein>
<feature type="non-terminal residue" evidence="1">
    <location>
        <position position="1"/>
    </location>
</feature>
<sequence>AGTASLAPLVLQMFTGGGDHLTSGDPLARLPAINIKKILISLSYFLIVKLTDQVGGPPDAFWKTIAYNQRATNTSQGMYGARPALCGPV</sequence>
<accession>A0A8S4QG13</accession>
<dbReference type="OrthoDB" id="6932178at2759"/>